<accession>A0A4Y2B1S9</accession>
<organism evidence="1 2">
    <name type="scientific">Araneus ventricosus</name>
    <name type="common">Orbweaver spider</name>
    <name type="synonym">Epeira ventricosa</name>
    <dbReference type="NCBI Taxonomy" id="182803"/>
    <lineage>
        <taxon>Eukaryota</taxon>
        <taxon>Metazoa</taxon>
        <taxon>Ecdysozoa</taxon>
        <taxon>Arthropoda</taxon>
        <taxon>Chelicerata</taxon>
        <taxon>Arachnida</taxon>
        <taxon>Araneae</taxon>
        <taxon>Araneomorphae</taxon>
        <taxon>Entelegynae</taxon>
        <taxon>Araneoidea</taxon>
        <taxon>Araneidae</taxon>
        <taxon>Araneus</taxon>
    </lineage>
</organism>
<evidence type="ECO:0000313" key="2">
    <source>
        <dbReference type="Proteomes" id="UP000499080"/>
    </source>
</evidence>
<comment type="caution">
    <text evidence="1">The sequence shown here is derived from an EMBL/GenBank/DDBJ whole genome shotgun (WGS) entry which is preliminary data.</text>
</comment>
<keyword evidence="2" id="KW-1185">Reference proteome</keyword>
<dbReference type="EMBL" id="BGPR01000046">
    <property type="protein sequence ID" value="GBL86043.1"/>
    <property type="molecule type" value="Genomic_DNA"/>
</dbReference>
<dbReference type="AlphaFoldDB" id="A0A4Y2B1S9"/>
<name>A0A4Y2B1S9_ARAVE</name>
<reference evidence="1 2" key="1">
    <citation type="journal article" date="2019" name="Sci. Rep.">
        <title>Orb-weaving spider Araneus ventricosus genome elucidates the spidroin gene catalogue.</title>
        <authorList>
            <person name="Kono N."/>
            <person name="Nakamura H."/>
            <person name="Ohtoshi R."/>
            <person name="Moran D.A.P."/>
            <person name="Shinohara A."/>
            <person name="Yoshida Y."/>
            <person name="Fujiwara M."/>
            <person name="Mori M."/>
            <person name="Tomita M."/>
            <person name="Arakawa K."/>
        </authorList>
    </citation>
    <scope>NUCLEOTIDE SEQUENCE [LARGE SCALE GENOMIC DNA]</scope>
</reference>
<dbReference type="Proteomes" id="UP000499080">
    <property type="component" value="Unassembled WGS sequence"/>
</dbReference>
<gene>
    <name evidence="1" type="ORF">AVEN_89096_1</name>
</gene>
<evidence type="ECO:0000313" key="1">
    <source>
        <dbReference type="EMBL" id="GBL86043.1"/>
    </source>
</evidence>
<protein>
    <submittedName>
        <fullName evidence="1">Uncharacterized protein</fullName>
    </submittedName>
</protein>
<sequence>MDIQNANKPWWPSCKVSASGPDDTSFEIRVHCGSAVYVGHVKSDILRQKTAGAVRKFGGRCQLRCRPGHLTMVQKCEVYPKITLALPLNGTLLKLN</sequence>
<proteinExistence type="predicted"/>